<dbReference type="PANTHER" id="PTHR36455">
    <property type="match status" value="1"/>
</dbReference>
<dbReference type="PANTHER" id="PTHR36455:SF1">
    <property type="entry name" value="BLR8292 PROTEIN"/>
    <property type="match status" value="1"/>
</dbReference>
<dbReference type="EMBL" id="JBHSEF010000033">
    <property type="protein sequence ID" value="MFC4356321.1"/>
    <property type="molecule type" value="Genomic_DNA"/>
</dbReference>
<proteinExistence type="predicted"/>
<dbReference type="InterPro" id="IPR008878">
    <property type="entry name" value="Transposase_IS66_Orf2"/>
</dbReference>
<accession>A0ABV8UZY8</accession>
<organism evidence="1 2">
    <name type="scientific">Chryseomicrobium palamuruense</name>
    <dbReference type="NCBI Taxonomy" id="682973"/>
    <lineage>
        <taxon>Bacteria</taxon>
        <taxon>Bacillati</taxon>
        <taxon>Bacillota</taxon>
        <taxon>Bacilli</taxon>
        <taxon>Bacillales</taxon>
        <taxon>Caryophanaceae</taxon>
        <taxon>Chryseomicrobium</taxon>
    </lineage>
</organism>
<dbReference type="NCBIfam" id="NF033819">
    <property type="entry name" value="IS66_TnpB"/>
    <property type="match status" value="1"/>
</dbReference>
<dbReference type="Proteomes" id="UP001595733">
    <property type="component" value="Unassembled WGS sequence"/>
</dbReference>
<dbReference type="RefSeq" id="WP_378142911.1">
    <property type="nucleotide sequence ID" value="NZ_JBHSEF010000033.1"/>
</dbReference>
<name>A0ABV8UZY8_9BACL</name>
<comment type="caution">
    <text evidence="1">The sequence shown here is derived from an EMBL/GenBank/DDBJ whole genome shotgun (WGS) entry which is preliminary data.</text>
</comment>
<evidence type="ECO:0000313" key="1">
    <source>
        <dbReference type="EMBL" id="MFC4356321.1"/>
    </source>
</evidence>
<reference evidence="2" key="1">
    <citation type="journal article" date="2019" name="Int. J. Syst. Evol. Microbiol.">
        <title>The Global Catalogue of Microorganisms (GCM) 10K type strain sequencing project: providing services to taxonomists for standard genome sequencing and annotation.</title>
        <authorList>
            <consortium name="The Broad Institute Genomics Platform"/>
            <consortium name="The Broad Institute Genome Sequencing Center for Infectious Disease"/>
            <person name="Wu L."/>
            <person name="Ma J."/>
        </authorList>
    </citation>
    <scope>NUCLEOTIDE SEQUENCE [LARGE SCALE GENOMIC DNA]</scope>
    <source>
        <strain evidence="2">CCUG 50353</strain>
    </source>
</reference>
<protein>
    <submittedName>
        <fullName evidence="1">IS66 family insertion sequence element accessory protein TnpB</fullName>
    </submittedName>
</protein>
<keyword evidence="2" id="KW-1185">Reference proteome</keyword>
<dbReference type="Pfam" id="PF05717">
    <property type="entry name" value="TnpB_IS66"/>
    <property type="match status" value="1"/>
</dbReference>
<sequence length="117" mass="13350">MIIDFSMAKNVYIICGNTDMRKGIDGLATLIQDSFEMDPYGESVFLFSGRKKDRYKCLVFDGDGFALLYKRLDNGKLQWPRDESEVRCLSQQEVRWLLEGLSVAQPKAIGKSKKGIF</sequence>
<gene>
    <name evidence="1" type="primary">tnpB</name>
    <name evidence="1" type="ORF">ACFO0S_14765</name>
</gene>
<evidence type="ECO:0000313" key="2">
    <source>
        <dbReference type="Proteomes" id="UP001595733"/>
    </source>
</evidence>